<dbReference type="InterPro" id="IPR003664">
    <property type="entry name" value="FA_synthesis"/>
</dbReference>
<keyword evidence="11" id="KW-0012">Acyltransferase</keyword>
<evidence type="ECO:0000256" key="8">
    <source>
        <dbReference type="ARBA" id="ARBA00024069"/>
    </source>
</evidence>
<accession>A0ABS5PTW6</accession>
<evidence type="ECO:0000256" key="6">
    <source>
        <dbReference type="ARBA" id="ARBA00023209"/>
    </source>
</evidence>
<reference evidence="11 12" key="1">
    <citation type="submission" date="2021-05" db="EMBL/GenBank/DDBJ databases">
        <title>Fusibacter ferrireducens sp. nov., an anaerobic, sulfur- and Fe-reducing bacterium isolated from the mangrove sediment.</title>
        <authorList>
            <person name="Qiu D."/>
        </authorList>
    </citation>
    <scope>NUCLEOTIDE SEQUENCE [LARGE SCALE GENOMIC DNA]</scope>
    <source>
        <strain evidence="11 12">DSM 12116</strain>
    </source>
</reference>
<evidence type="ECO:0000256" key="10">
    <source>
        <dbReference type="HAMAP-Rule" id="MF_00019"/>
    </source>
</evidence>
<dbReference type="RefSeq" id="WP_213237322.1">
    <property type="nucleotide sequence ID" value="NZ_JAHBCL010000020.1"/>
</dbReference>
<dbReference type="SUPFAM" id="SSF53659">
    <property type="entry name" value="Isocitrate/Isopropylmalate dehydrogenase-like"/>
    <property type="match status" value="1"/>
</dbReference>
<dbReference type="Pfam" id="PF02504">
    <property type="entry name" value="FA_synthesis"/>
    <property type="match status" value="1"/>
</dbReference>
<keyword evidence="7 10" id="KW-1208">Phospholipid metabolism</keyword>
<proteinExistence type="inferred from homology"/>
<dbReference type="PANTHER" id="PTHR30100:SF1">
    <property type="entry name" value="PHOSPHATE ACYLTRANSFERASE"/>
    <property type="match status" value="1"/>
</dbReference>
<keyword evidence="3 10" id="KW-0444">Lipid biosynthesis</keyword>
<evidence type="ECO:0000256" key="7">
    <source>
        <dbReference type="ARBA" id="ARBA00023264"/>
    </source>
</evidence>
<evidence type="ECO:0000256" key="3">
    <source>
        <dbReference type="ARBA" id="ARBA00022516"/>
    </source>
</evidence>
<comment type="function">
    <text evidence="10">Catalyzes the reversible formation of acyl-phosphate (acyl-PO(4)) from acyl-[acyl-carrier-protein] (acyl-ACP). This enzyme utilizes acyl-ACP as fatty acyl donor, but not acyl-CoA.</text>
</comment>
<dbReference type="HAMAP" id="MF_00019">
    <property type="entry name" value="PlsX"/>
    <property type="match status" value="1"/>
</dbReference>
<sequence length="342" mass="36381">MKIGFDAMGGDHAPVETVKGAIESLDDFEGDIVLYGDEQKIVSELAKYKFNTDRIEVVHTTEIITNDDKPVKAIKTKSDSSMVVGLKALRKGDIDAFVSAGNTGALLAGGLFKVGRIKGINRPALCTIYPTMGKASVLVDAGANAECKPRNLIEFAYMGSIYAERVLKLTKPRVALANIGAEETKGTQLYIETHALLKEADLNFVGNVEGRDIPAGKVDVIVADGFTGNIILKLTEGVAGTLIDGIKNAIVSSTKGKIGGVLIKKNLSVFKKQIDYTEYGGAPLLGVNGLVVKAHGSSNAKAFRNAIKYAKIGVETELVDEIKMKIAKLAPVIEIEDDNSAS</sequence>
<dbReference type="Gene3D" id="3.40.718.10">
    <property type="entry name" value="Isopropylmalate Dehydrogenase"/>
    <property type="match status" value="1"/>
</dbReference>
<comment type="subcellular location">
    <subcellularLocation>
        <location evidence="10">Cytoplasm</location>
    </subcellularLocation>
    <text evidence="10">Associated with the membrane possibly through PlsY.</text>
</comment>
<protein>
    <recommendedName>
        <fullName evidence="8 10">Phosphate acyltransferase</fullName>
        <ecNumber evidence="8 10">2.3.1.274</ecNumber>
    </recommendedName>
    <alternativeName>
        <fullName evidence="10">Acyl-ACP phosphotransacylase</fullName>
    </alternativeName>
    <alternativeName>
        <fullName evidence="10">Acyl-[acyl-carrier-protein]--phosphate acyltransferase</fullName>
    </alternativeName>
    <alternativeName>
        <fullName evidence="10">Phosphate-acyl-ACP acyltransferase</fullName>
    </alternativeName>
</protein>
<comment type="pathway">
    <text evidence="10">Lipid metabolism; phospholipid metabolism.</text>
</comment>
<dbReference type="NCBIfam" id="TIGR00182">
    <property type="entry name" value="plsX"/>
    <property type="match status" value="1"/>
</dbReference>
<evidence type="ECO:0000256" key="2">
    <source>
        <dbReference type="ARBA" id="ARBA00022490"/>
    </source>
</evidence>
<name>A0ABS5PTW6_9FIRM</name>
<dbReference type="PANTHER" id="PTHR30100">
    <property type="entry name" value="FATTY ACID/PHOSPHOLIPID SYNTHESIS PROTEIN PLSX"/>
    <property type="match status" value="1"/>
</dbReference>
<organism evidence="11 12">
    <name type="scientific">Fusibacter paucivorans</name>
    <dbReference type="NCBI Taxonomy" id="76009"/>
    <lineage>
        <taxon>Bacteria</taxon>
        <taxon>Bacillati</taxon>
        <taxon>Bacillota</taxon>
        <taxon>Clostridia</taxon>
        <taxon>Eubacteriales</taxon>
        <taxon>Eubacteriales Family XII. Incertae Sedis</taxon>
        <taxon>Fusibacter</taxon>
    </lineage>
</organism>
<evidence type="ECO:0000256" key="9">
    <source>
        <dbReference type="ARBA" id="ARBA00046608"/>
    </source>
</evidence>
<evidence type="ECO:0000256" key="4">
    <source>
        <dbReference type="ARBA" id="ARBA00022679"/>
    </source>
</evidence>
<dbReference type="GO" id="GO:0016746">
    <property type="term" value="F:acyltransferase activity"/>
    <property type="evidence" value="ECO:0007669"/>
    <property type="project" value="UniProtKB-KW"/>
</dbReference>
<comment type="similarity">
    <text evidence="10">Belongs to the PlsX family.</text>
</comment>
<evidence type="ECO:0000313" key="11">
    <source>
        <dbReference type="EMBL" id="MBS7527462.1"/>
    </source>
</evidence>
<keyword evidence="6 10" id="KW-0594">Phospholipid biosynthesis</keyword>
<dbReference type="PIRSF" id="PIRSF002465">
    <property type="entry name" value="Phsphlp_syn_PlsX"/>
    <property type="match status" value="1"/>
</dbReference>
<dbReference type="EC" id="2.3.1.274" evidence="8 10"/>
<dbReference type="Proteomes" id="UP000746471">
    <property type="component" value="Unassembled WGS sequence"/>
</dbReference>
<evidence type="ECO:0000256" key="5">
    <source>
        <dbReference type="ARBA" id="ARBA00023098"/>
    </source>
</evidence>
<dbReference type="InterPro" id="IPR012281">
    <property type="entry name" value="Phospholipid_synth_PlsX-like"/>
</dbReference>
<evidence type="ECO:0000256" key="1">
    <source>
        <dbReference type="ARBA" id="ARBA00001232"/>
    </source>
</evidence>
<comment type="subunit">
    <text evidence="9 10">Homodimer. Probably interacts with PlsY.</text>
</comment>
<keyword evidence="2 10" id="KW-0963">Cytoplasm</keyword>
<evidence type="ECO:0000313" key="12">
    <source>
        <dbReference type="Proteomes" id="UP000746471"/>
    </source>
</evidence>
<keyword evidence="12" id="KW-1185">Reference proteome</keyword>
<dbReference type="EMBL" id="JAHBCL010000020">
    <property type="protein sequence ID" value="MBS7527462.1"/>
    <property type="molecule type" value="Genomic_DNA"/>
</dbReference>
<comment type="caution">
    <text evidence="11">The sequence shown here is derived from an EMBL/GenBank/DDBJ whole genome shotgun (WGS) entry which is preliminary data.</text>
</comment>
<comment type="catalytic activity">
    <reaction evidence="1 10">
        <text>a fatty acyl-[ACP] + phosphate = an acyl phosphate + holo-[ACP]</text>
        <dbReference type="Rhea" id="RHEA:42292"/>
        <dbReference type="Rhea" id="RHEA-COMP:9685"/>
        <dbReference type="Rhea" id="RHEA-COMP:14125"/>
        <dbReference type="ChEBI" id="CHEBI:43474"/>
        <dbReference type="ChEBI" id="CHEBI:59918"/>
        <dbReference type="ChEBI" id="CHEBI:64479"/>
        <dbReference type="ChEBI" id="CHEBI:138651"/>
        <dbReference type="EC" id="2.3.1.274"/>
    </reaction>
</comment>
<keyword evidence="4 10" id="KW-0808">Transferase</keyword>
<gene>
    <name evidence="10 11" type="primary">plsX</name>
    <name evidence="11" type="ORF">KHM83_12325</name>
</gene>
<keyword evidence="5 10" id="KW-0443">Lipid metabolism</keyword>